<dbReference type="InterPro" id="IPR036865">
    <property type="entry name" value="CRAL-TRIO_dom_sf"/>
</dbReference>
<feature type="signal peptide" evidence="1">
    <location>
        <begin position="1"/>
        <end position="20"/>
    </location>
</feature>
<dbReference type="SUPFAM" id="SSF52087">
    <property type="entry name" value="CRAL/TRIO domain"/>
    <property type="match status" value="1"/>
</dbReference>
<feature type="chain" id="PRO_5042279999" description="CRAL-TRIO domain-containing protein" evidence="1">
    <location>
        <begin position="21"/>
        <end position="295"/>
    </location>
</feature>
<accession>A0AAD3H4K4</accession>
<organism evidence="3 4">
    <name type="scientific">Chaetoceros tenuissimus</name>
    <dbReference type="NCBI Taxonomy" id="426638"/>
    <lineage>
        <taxon>Eukaryota</taxon>
        <taxon>Sar</taxon>
        <taxon>Stramenopiles</taxon>
        <taxon>Ochrophyta</taxon>
        <taxon>Bacillariophyta</taxon>
        <taxon>Coscinodiscophyceae</taxon>
        <taxon>Chaetocerotophycidae</taxon>
        <taxon>Chaetocerotales</taxon>
        <taxon>Chaetocerotaceae</taxon>
        <taxon>Chaetoceros</taxon>
    </lineage>
</organism>
<sequence>MKLSGFAVLVSALLPALCYGFAGSSVSALLKENESKVSKLKDIAAQFSDAPSDDIFYLRYALSTKEDDEVETQLKETLSWRSNEGQDICTAAASAVEAAMSGGKWDNEVVRDSAPNAASVNKYITPTQCLTTPVNSGDLCYCIRAGKIDDNALMNEVSLEQMTDFFLYCKEVNALVANMRSEQTDKLVTVLTANDLSGVKLVGGSADFRKALSAASTKANDLYPNLSGPTFLLNLPRLLSALVKIFTPLFPDEVRKRLKFEQGPLKDVQDLTEISPNGDASARALFLKQIDALME</sequence>
<keyword evidence="4" id="KW-1185">Reference proteome</keyword>
<evidence type="ECO:0000313" key="4">
    <source>
        <dbReference type="Proteomes" id="UP001054902"/>
    </source>
</evidence>
<evidence type="ECO:0000256" key="1">
    <source>
        <dbReference type="SAM" id="SignalP"/>
    </source>
</evidence>
<reference evidence="3 4" key="1">
    <citation type="journal article" date="2021" name="Sci. Rep.">
        <title>The genome of the diatom Chaetoceros tenuissimus carries an ancient integrated fragment of an extant virus.</title>
        <authorList>
            <person name="Hongo Y."/>
            <person name="Kimura K."/>
            <person name="Takaki Y."/>
            <person name="Yoshida Y."/>
            <person name="Baba S."/>
            <person name="Kobayashi G."/>
            <person name="Nagasaki K."/>
            <person name="Hano T."/>
            <person name="Tomaru Y."/>
        </authorList>
    </citation>
    <scope>NUCLEOTIDE SEQUENCE [LARGE SCALE GENOMIC DNA]</scope>
    <source>
        <strain evidence="3 4">NIES-3715</strain>
    </source>
</reference>
<feature type="domain" description="CRAL-TRIO" evidence="2">
    <location>
        <begin position="117"/>
        <end position="295"/>
    </location>
</feature>
<evidence type="ECO:0000313" key="3">
    <source>
        <dbReference type="EMBL" id="GFH49714.1"/>
    </source>
</evidence>
<dbReference type="Gene3D" id="3.40.525.10">
    <property type="entry name" value="CRAL-TRIO lipid binding domain"/>
    <property type="match status" value="1"/>
</dbReference>
<dbReference type="EMBL" id="BLLK01000038">
    <property type="protein sequence ID" value="GFH49714.1"/>
    <property type="molecule type" value="Genomic_DNA"/>
</dbReference>
<comment type="caution">
    <text evidence="3">The sequence shown here is derived from an EMBL/GenBank/DDBJ whole genome shotgun (WGS) entry which is preliminary data.</text>
</comment>
<dbReference type="Proteomes" id="UP001054902">
    <property type="component" value="Unassembled WGS sequence"/>
</dbReference>
<evidence type="ECO:0000259" key="2">
    <source>
        <dbReference type="PROSITE" id="PS50191"/>
    </source>
</evidence>
<name>A0AAD3H4K4_9STRA</name>
<proteinExistence type="predicted"/>
<protein>
    <recommendedName>
        <fullName evidence="2">CRAL-TRIO domain-containing protein</fullName>
    </recommendedName>
</protein>
<dbReference type="PROSITE" id="PS50191">
    <property type="entry name" value="CRAL_TRIO"/>
    <property type="match status" value="1"/>
</dbReference>
<dbReference type="Pfam" id="PF00650">
    <property type="entry name" value="CRAL_TRIO"/>
    <property type="match status" value="1"/>
</dbReference>
<dbReference type="InterPro" id="IPR001251">
    <property type="entry name" value="CRAL-TRIO_dom"/>
</dbReference>
<gene>
    <name evidence="3" type="ORF">CTEN210_06190</name>
</gene>
<dbReference type="AlphaFoldDB" id="A0AAD3H4K4"/>
<keyword evidence="1" id="KW-0732">Signal</keyword>